<dbReference type="PANTHER" id="PTHR37449">
    <property type="match status" value="1"/>
</dbReference>
<proteinExistence type="predicted"/>
<dbReference type="AlphaFoldDB" id="A0AAQ3MJW8"/>
<keyword evidence="2" id="KW-1185">Reference proteome</keyword>
<accession>A0AAQ3MJW8</accession>
<dbReference type="PANTHER" id="PTHR37449:SF1">
    <property type="entry name" value="OS02G0159950 PROTEIN"/>
    <property type="match status" value="1"/>
</dbReference>
<evidence type="ECO:0000313" key="2">
    <source>
        <dbReference type="Proteomes" id="UP001374535"/>
    </source>
</evidence>
<name>A0AAQ3MJW8_VIGMU</name>
<reference evidence="1 2" key="1">
    <citation type="journal article" date="2023" name="Life. Sci Alliance">
        <title>Evolutionary insights into 3D genome organization and epigenetic landscape of Vigna mungo.</title>
        <authorList>
            <person name="Junaid A."/>
            <person name="Singh B."/>
            <person name="Bhatia S."/>
        </authorList>
    </citation>
    <scope>NUCLEOTIDE SEQUENCE [LARGE SCALE GENOMIC DNA]</scope>
    <source>
        <strain evidence="1">Urdbean</strain>
    </source>
</reference>
<protein>
    <submittedName>
        <fullName evidence="1">Uncharacterized protein</fullName>
    </submittedName>
</protein>
<organism evidence="1 2">
    <name type="scientific">Vigna mungo</name>
    <name type="common">Black gram</name>
    <name type="synonym">Phaseolus mungo</name>
    <dbReference type="NCBI Taxonomy" id="3915"/>
    <lineage>
        <taxon>Eukaryota</taxon>
        <taxon>Viridiplantae</taxon>
        <taxon>Streptophyta</taxon>
        <taxon>Embryophyta</taxon>
        <taxon>Tracheophyta</taxon>
        <taxon>Spermatophyta</taxon>
        <taxon>Magnoliopsida</taxon>
        <taxon>eudicotyledons</taxon>
        <taxon>Gunneridae</taxon>
        <taxon>Pentapetalae</taxon>
        <taxon>rosids</taxon>
        <taxon>fabids</taxon>
        <taxon>Fabales</taxon>
        <taxon>Fabaceae</taxon>
        <taxon>Papilionoideae</taxon>
        <taxon>50 kb inversion clade</taxon>
        <taxon>NPAAA clade</taxon>
        <taxon>indigoferoid/millettioid clade</taxon>
        <taxon>Phaseoleae</taxon>
        <taxon>Vigna</taxon>
    </lineage>
</organism>
<evidence type="ECO:0000313" key="1">
    <source>
        <dbReference type="EMBL" id="WVY92299.1"/>
    </source>
</evidence>
<sequence>MSIIQGAIFLAAEKRSLTLRAPTPIYNSSNSLPLLQKNGTPASPAIALANIVFPVPGGPTSKTPFGSLPPRRVKRCQNGKQITIINMTRKYIGYCILSGNNHIKI</sequence>
<dbReference type="EMBL" id="CP144690">
    <property type="protein sequence ID" value="WVY92299.1"/>
    <property type="molecule type" value="Genomic_DNA"/>
</dbReference>
<gene>
    <name evidence="1" type="ORF">V8G54_037813</name>
</gene>
<dbReference type="Proteomes" id="UP001374535">
    <property type="component" value="Chromosome 11"/>
</dbReference>